<feature type="compositionally biased region" description="Low complexity" evidence="3">
    <location>
        <begin position="325"/>
        <end position="336"/>
    </location>
</feature>
<feature type="region of interest" description="Disordered" evidence="3">
    <location>
        <begin position="67"/>
        <end position="93"/>
    </location>
</feature>
<dbReference type="InterPro" id="IPR055414">
    <property type="entry name" value="LRR_R13L4/SHOC2-like"/>
</dbReference>
<evidence type="ECO:0000313" key="5">
    <source>
        <dbReference type="EMBL" id="GAX09263.1"/>
    </source>
</evidence>
<feature type="compositionally biased region" description="Polar residues" evidence="3">
    <location>
        <begin position="220"/>
        <end position="237"/>
    </location>
</feature>
<evidence type="ECO:0000256" key="2">
    <source>
        <dbReference type="ARBA" id="ARBA00022737"/>
    </source>
</evidence>
<dbReference type="InParanoid" id="A0A1Z5J5J8"/>
<dbReference type="Proteomes" id="UP000198406">
    <property type="component" value="Unassembled WGS sequence"/>
</dbReference>
<keyword evidence="1" id="KW-0433">Leucine-rich repeat</keyword>
<name>A0A1Z5J5J8_FISSO</name>
<reference evidence="5 6" key="1">
    <citation type="journal article" date="2015" name="Plant Cell">
        <title>Oil accumulation by the oleaginous diatom Fistulifera solaris as revealed by the genome and transcriptome.</title>
        <authorList>
            <person name="Tanaka T."/>
            <person name="Maeda Y."/>
            <person name="Veluchamy A."/>
            <person name="Tanaka M."/>
            <person name="Abida H."/>
            <person name="Marechal E."/>
            <person name="Bowler C."/>
            <person name="Muto M."/>
            <person name="Sunaga Y."/>
            <person name="Tanaka M."/>
            <person name="Yoshino T."/>
            <person name="Taniguchi T."/>
            <person name="Fukuda Y."/>
            <person name="Nemoto M."/>
            <person name="Matsumoto M."/>
            <person name="Wong P.S."/>
            <person name="Aburatani S."/>
            <person name="Fujibuchi W."/>
        </authorList>
    </citation>
    <scope>NUCLEOTIDE SEQUENCE [LARGE SCALE GENOMIC DNA]</scope>
    <source>
        <strain evidence="5 6">JPCC DA0580</strain>
    </source>
</reference>
<feature type="compositionally biased region" description="Polar residues" evidence="3">
    <location>
        <begin position="683"/>
        <end position="695"/>
    </location>
</feature>
<evidence type="ECO:0000313" key="6">
    <source>
        <dbReference type="Proteomes" id="UP000198406"/>
    </source>
</evidence>
<feature type="region of interest" description="Disordered" evidence="3">
    <location>
        <begin position="220"/>
        <end position="360"/>
    </location>
</feature>
<evidence type="ECO:0000256" key="3">
    <source>
        <dbReference type="SAM" id="MobiDB-lite"/>
    </source>
</evidence>
<sequence length="1275" mass="137999">MENDQSGDRGDKLRQQLQHFDDLLEEQQSALRDLLASPLGTKDEDDDLADELEDLARSEELLRQELTKLPNKADAVAPTTSQPTQSNRPLRDKQTYVTIPRETNGSNHKEQGIIFYRDNWDDELFRELGENDHLVDDYENDEEMTWNPGDFVSEPLKGSPNKSLAELDIMLSCDQPALSTADEEHGRIEKRQDRRQIASDVEEAAIIPLSATIYQSITGPTVTPQKEQQKLTRSNELPFTKSFIAKTPSPSKESSMSITPQSTDAPTPTRAPSSLKNKDAKPWFGKPASKKGHFPSPAPMTGKRPWFSRTPPPVAAKSRERAALSSTETPSSNASSRVRPPKEPAHSVERISTNAESPSTPTLVSILQETMAFNPLEEHHEQVLGSLMLSPENIVFESSSDDDTYDESIEHARKNLDYALESKLAVKGASSLAAGSFPNGSEVSPSLAGHPGHVRRPSLGDREPPQRWSPASSSGGSKGASPEGLLSTNPEIDYVRATSEDLYPEFHFYAFRSEGTPRAPSSGVEQTQLENASNLSPDRSLDTSSDSVSYDSAMETQTTTASIGALSGNDALSSNEARSSQGEPFTKGSSTASQSFVTAMDDIPLSGNVSVKTISSGDASHITYATAREQEEENSSLVTGRITSGDSLHDGLSNMEAGSATVGTVAATAKDLTTFRNSDSDSETSQSRTSGERTSSCLQAIKQGLARPLSILFLLVIIMTVVGISIRLIIESSRNDNASIVVPEENFPMPSLGPSADQLSPAPLFPTSKPTITPIIPSRAPSMTPSEPVPSLGPTSIPTQAKTLSNAPTTTPTAQLHVPSTKRPTSASPLGETLLPTRSTTSAAPSDVRSDLLKLLSSVSFDAGVALRNVSTPQYAAYTWLSQDESLPDYSDDRLIQRYALAAIYFSTDGDGWSQKTGWLGDGYECKWYMRSSIGSCDLLGRIVSLNLGFNDIEGTIPPEIGLLGHLEQLDLGGGPGRQLSGSLPKEIGQLNMLKRLFLSGNRLTGTIPTEIGLLLNVQEVRINGNSLRGIVPTEISNLRNARIIDLSDNKLTGSIASSVGNLTGLQSLFLDNNTFVGELPSDIGNLVGLQTLSLAGNLITGIPKQIGSLVNLTTFHLDRNELSAGLPSTLQQLTNLRYLSLSQNKFNSTIPSTLGSLINLNELDLASNRFTGTIPGEIGEINSRLRVLKLNGNKLTGSIPERFSHLDRINTLALHDNLLIGAVPYTVCRVFEWIIPSFSVDCNEVDCPCCNFCCDEQNGCICQYKDTEEEWRCY</sequence>
<dbReference type="Pfam" id="PF00560">
    <property type="entry name" value="LRR_1"/>
    <property type="match status" value="2"/>
</dbReference>
<feature type="region of interest" description="Disordered" evidence="3">
    <location>
        <begin position="514"/>
        <end position="592"/>
    </location>
</feature>
<organism evidence="5 6">
    <name type="scientific">Fistulifera solaris</name>
    <name type="common">Oleaginous diatom</name>
    <dbReference type="NCBI Taxonomy" id="1519565"/>
    <lineage>
        <taxon>Eukaryota</taxon>
        <taxon>Sar</taxon>
        <taxon>Stramenopiles</taxon>
        <taxon>Ochrophyta</taxon>
        <taxon>Bacillariophyta</taxon>
        <taxon>Bacillariophyceae</taxon>
        <taxon>Bacillariophycidae</taxon>
        <taxon>Naviculales</taxon>
        <taxon>Naviculaceae</taxon>
        <taxon>Fistulifera</taxon>
    </lineage>
</organism>
<feature type="region of interest" description="Disordered" evidence="3">
    <location>
        <begin position="775"/>
        <end position="844"/>
    </location>
</feature>
<dbReference type="FunFam" id="3.80.10.10:FF:000041">
    <property type="entry name" value="LRR receptor-like serine/threonine-protein kinase ERECTA"/>
    <property type="match status" value="2"/>
</dbReference>
<evidence type="ECO:0000256" key="1">
    <source>
        <dbReference type="ARBA" id="ARBA00022614"/>
    </source>
</evidence>
<feature type="region of interest" description="Disordered" evidence="3">
    <location>
        <begin position="439"/>
        <end position="489"/>
    </location>
</feature>
<dbReference type="EMBL" id="BDSP01000005">
    <property type="protein sequence ID" value="GAX09263.1"/>
    <property type="molecule type" value="Genomic_DNA"/>
</dbReference>
<dbReference type="PANTHER" id="PTHR48010:SF58">
    <property type="entry name" value="RECEPTOR PROTEIN KINASE-LIKE PROTEIN ZAR1"/>
    <property type="match status" value="1"/>
</dbReference>
<gene>
    <name evidence="5" type="ORF">FisN_17Lh006</name>
</gene>
<evidence type="ECO:0000259" key="4">
    <source>
        <dbReference type="Pfam" id="PF23598"/>
    </source>
</evidence>
<dbReference type="PANTHER" id="PTHR48010">
    <property type="entry name" value="OS05G0588300 PROTEIN"/>
    <property type="match status" value="1"/>
</dbReference>
<dbReference type="InterPro" id="IPR003591">
    <property type="entry name" value="Leu-rich_rpt_typical-subtyp"/>
</dbReference>
<feature type="compositionally biased region" description="Polar residues" evidence="3">
    <location>
        <begin position="523"/>
        <end position="562"/>
    </location>
</feature>
<feature type="compositionally biased region" description="Polar residues" evidence="3">
    <location>
        <begin position="78"/>
        <end position="88"/>
    </location>
</feature>
<dbReference type="SUPFAM" id="SSF52058">
    <property type="entry name" value="L domain-like"/>
    <property type="match status" value="1"/>
</dbReference>
<keyword evidence="2" id="KW-0677">Repeat</keyword>
<feature type="domain" description="Disease resistance R13L4/SHOC-2-like LRR" evidence="4">
    <location>
        <begin position="1035"/>
        <end position="1167"/>
    </location>
</feature>
<dbReference type="Gene3D" id="3.80.10.10">
    <property type="entry name" value="Ribonuclease Inhibitor"/>
    <property type="match status" value="2"/>
</dbReference>
<dbReference type="Pfam" id="PF23598">
    <property type="entry name" value="LRR_14"/>
    <property type="match status" value="1"/>
</dbReference>
<feature type="compositionally biased region" description="Polar residues" evidence="3">
    <location>
        <begin position="570"/>
        <end position="592"/>
    </location>
</feature>
<dbReference type="SMART" id="SM00369">
    <property type="entry name" value="LRR_TYP"/>
    <property type="match status" value="6"/>
</dbReference>
<dbReference type="OrthoDB" id="46005at2759"/>
<keyword evidence="6" id="KW-1185">Reference proteome</keyword>
<proteinExistence type="predicted"/>
<feature type="compositionally biased region" description="Low complexity" evidence="3">
    <location>
        <begin position="469"/>
        <end position="482"/>
    </location>
</feature>
<protein>
    <recommendedName>
        <fullName evidence="4">Disease resistance R13L4/SHOC-2-like LRR domain-containing protein</fullName>
    </recommendedName>
</protein>
<dbReference type="InterPro" id="IPR001611">
    <property type="entry name" value="Leu-rich_rpt"/>
</dbReference>
<feature type="compositionally biased region" description="Polar residues" evidence="3">
    <location>
        <begin position="350"/>
        <end position="360"/>
    </location>
</feature>
<feature type="compositionally biased region" description="Basic and acidic residues" evidence="3">
    <location>
        <begin position="340"/>
        <end position="349"/>
    </location>
</feature>
<feature type="region of interest" description="Disordered" evidence="3">
    <location>
        <begin position="674"/>
        <end position="695"/>
    </location>
</feature>
<dbReference type="InterPro" id="IPR032675">
    <property type="entry name" value="LRR_dom_sf"/>
</dbReference>
<dbReference type="InterPro" id="IPR050994">
    <property type="entry name" value="At_inactive_RLKs"/>
</dbReference>
<dbReference type="AlphaFoldDB" id="A0A1Z5J5J8"/>
<comment type="caution">
    <text evidence="5">The sequence shown here is derived from an EMBL/GenBank/DDBJ whole genome shotgun (WGS) entry which is preliminary data.</text>
</comment>
<feature type="compositionally biased region" description="Polar residues" evidence="3">
    <location>
        <begin position="793"/>
        <end position="814"/>
    </location>
</feature>
<feature type="compositionally biased region" description="Polar residues" evidence="3">
    <location>
        <begin position="248"/>
        <end position="275"/>
    </location>
</feature>
<accession>A0A1Z5J5J8</accession>